<dbReference type="RefSeq" id="WP_043395207.1">
    <property type="nucleotide sequence ID" value="NZ_JXST01000047.1"/>
</dbReference>
<evidence type="ECO:0000313" key="3">
    <source>
        <dbReference type="Proteomes" id="UP000032221"/>
    </source>
</evidence>
<evidence type="ECO:0000259" key="1">
    <source>
        <dbReference type="Pfam" id="PF11738"/>
    </source>
</evidence>
<organism evidence="2 3">
    <name type="scientific">Mycolicibacterium llatzerense</name>
    <dbReference type="NCBI Taxonomy" id="280871"/>
    <lineage>
        <taxon>Bacteria</taxon>
        <taxon>Bacillati</taxon>
        <taxon>Actinomycetota</taxon>
        <taxon>Actinomycetes</taxon>
        <taxon>Mycobacteriales</taxon>
        <taxon>Mycobacteriaceae</taxon>
        <taxon>Mycolicibacterium</taxon>
    </lineage>
</organism>
<protein>
    <recommendedName>
        <fullName evidence="1">DUF3298 domain-containing protein</fullName>
    </recommendedName>
</protein>
<dbReference type="Gene3D" id="3.90.640.20">
    <property type="entry name" value="Heat-shock cognate protein, ATPase"/>
    <property type="match status" value="1"/>
</dbReference>
<reference evidence="2 3" key="1">
    <citation type="submission" date="2015-01" db="EMBL/GenBank/DDBJ databases">
        <title>Genome sequence of Mycobacterium llatzerense and Mycobacterium immunogenum recovered from brain abscess.</title>
        <authorList>
            <person name="Greninger A.L."/>
            <person name="Langelier C."/>
            <person name="Cunningham G."/>
            <person name="Chiu C.Y."/>
            <person name="Miller S."/>
        </authorList>
    </citation>
    <scope>NUCLEOTIDE SEQUENCE [LARGE SCALE GENOMIC DNA]</scope>
    <source>
        <strain evidence="2 3">CLUC14</strain>
    </source>
</reference>
<keyword evidence="3" id="KW-1185">Reference proteome</keyword>
<dbReference type="PATRIC" id="fig|280871.6.peg.5215"/>
<dbReference type="STRING" id="280871.TL10_25150"/>
<comment type="caution">
    <text evidence="2">The sequence shown here is derived from an EMBL/GenBank/DDBJ whole genome shotgun (WGS) entry which is preliminary data.</text>
</comment>
<dbReference type="Proteomes" id="UP000032221">
    <property type="component" value="Unassembled WGS sequence"/>
</dbReference>
<dbReference type="Pfam" id="PF11738">
    <property type="entry name" value="DUF3298"/>
    <property type="match status" value="1"/>
</dbReference>
<evidence type="ECO:0000313" key="2">
    <source>
        <dbReference type="EMBL" id="KIU14317.1"/>
    </source>
</evidence>
<dbReference type="EMBL" id="JXST01000047">
    <property type="protein sequence ID" value="KIU14317.1"/>
    <property type="molecule type" value="Genomic_DNA"/>
</dbReference>
<sequence>MRLPVLAAVIAASGAVGWLGVPLAAANPPKCAELAGVVDGSRMCQIRDTSRGYALNISYPIDYPDQQAVVDYITQTRDGYVNVAKMPGPHETSYELDTTATLHSSTTPNRSTQSVVFKTFQDVGGAHPQTFYKSFNWDQNQRKPITIDTLFAPGAQPFPVILPMVQGELVRQSAQPVLLPPSAGLDPDTYQNFALTNDSLIFFFSQGQVLPESAGAVQVTVPRAPVDAMLA</sequence>
<dbReference type="InterPro" id="IPR021729">
    <property type="entry name" value="DUF3298"/>
</dbReference>
<gene>
    <name evidence="2" type="ORF">TL10_25150</name>
</gene>
<dbReference type="OrthoDB" id="4696640at2"/>
<dbReference type="Gene3D" id="3.30.565.40">
    <property type="entry name" value="Fervidobacterium nodosum Rt17-B1 like"/>
    <property type="match status" value="1"/>
</dbReference>
<accession>A0A0D1L7M4</accession>
<dbReference type="AlphaFoldDB" id="A0A0D1L7M4"/>
<proteinExistence type="predicted"/>
<dbReference type="InterPro" id="IPR053421">
    <property type="entry name" value="Esterase_Immunogenic_RsiV"/>
</dbReference>
<name>A0A0D1L7M4_9MYCO</name>
<feature type="domain" description="DUF3298" evidence="1">
    <location>
        <begin position="149"/>
        <end position="223"/>
    </location>
</feature>
<dbReference type="NCBIfam" id="NF043047">
    <property type="entry name" value="EstaseRv3036c"/>
    <property type="match status" value="1"/>
</dbReference>
<dbReference type="InterPro" id="IPR037126">
    <property type="entry name" value="PdaC/RsiV-like_sf"/>
</dbReference>